<dbReference type="PANTHER" id="PTHR33451">
    <property type="entry name" value="MALATE-2H(+)/NA(+)-LACTATE ANTIPORTER"/>
    <property type="match status" value="1"/>
</dbReference>
<evidence type="ECO:0000256" key="1">
    <source>
        <dbReference type="ARBA" id="ARBA00004651"/>
    </source>
</evidence>
<feature type="transmembrane region" description="Helical" evidence="9">
    <location>
        <begin position="42"/>
        <end position="59"/>
    </location>
</feature>
<dbReference type="InterPro" id="IPR018461">
    <property type="entry name" value="Na/H_Antiport_NhaC-like_C"/>
</dbReference>
<feature type="transmembrane region" description="Helical" evidence="9">
    <location>
        <begin position="367"/>
        <end position="384"/>
    </location>
</feature>
<evidence type="ECO:0000256" key="7">
    <source>
        <dbReference type="ARBA" id="ARBA00023136"/>
    </source>
</evidence>
<dbReference type="OrthoDB" id="9762978at2"/>
<keyword evidence="3" id="KW-0050">Antiport</keyword>
<evidence type="ECO:0000256" key="4">
    <source>
        <dbReference type="ARBA" id="ARBA00022475"/>
    </source>
</evidence>
<evidence type="ECO:0000256" key="6">
    <source>
        <dbReference type="ARBA" id="ARBA00022989"/>
    </source>
</evidence>
<feature type="transmembrane region" description="Helical" evidence="9">
    <location>
        <begin position="264"/>
        <end position="282"/>
    </location>
</feature>
<name>A0A1E8CHY6_9GAMM</name>
<feature type="transmembrane region" description="Helical" evidence="9">
    <location>
        <begin position="447"/>
        <end position="467"/>
    </location>
</feature>
<sequence>MTASRTTPSLFMSVIPLLVLFALLGYNVAVYGDDSLSGANQSALIIAAALAAALGLYRGEPWSEIQDKIIDNIKAATPAVLILLMVGALTGSWLISGIVPAMIYYGLQIFSPTFFIASACLITAIAAVVIGSSWSTSATLGVALMSIGYAMGLNPGLVAGAIVSGAYFGDKMSPLSDTTNLASGVSGVDLFTHIRYLSLTALPSIAVTLLIYFVLGLFMGNDAVNADNTQQYQNLIDEKFWVSPLLLLVPVGVIFLIVKKVAALPALFMGALVGVVCAILFQQSVLAELAESTGGLYQSVMQALYGSTAIVSGDPVLDELLSTGGMAGMLNTIWLILSAMVFGGAMEAGGFLARITRALISRVKSDAGLVTATGATCFVTNVSASDQYLSIVVPGRMFTEAYRKQDLAPQNLSRTLEDTGTVTSVLVPWNTCGAYHASVLGVATLAYAPWAFFCLLSPAMTLIFAWARIRIARVSAEPADAAVIKPSS</sequence>
<dbReference type="GO" id="GO:0005886">
    <property type="term" value="C:plasma membrane"/>
    <property type="evidence" value="ECO:0007669"/>
    <property type="project" value="UniProtKB-SubCell"/>
</dbReference>
<dbReference type="NCBIfam" id="TIGR00931">
    <property type="entry name" value="antiport_nhaC"/>
    <property type="match status" value="1"/>
</dbReference>
<evidence type="ECO:0000256" key="9">
    <source>
        <dbReference type="SAM" id="Phobius"/>
    </source>
</evidence>
<dbReference type="PANTHER" id="PTHR33451:SF3">
    <property type="entry name" value="MALATE-2H(+)_NA(+)-LACTATE ANTIPORTER"/>
    <property type="match status" value="1"/>
</dbReference>
<dbReference type="InterPro" id="IPR052180">
    <property type="entry name" value="NhaC_Na-H+_Antiporter"/>
</dbReference>
<evidence type="ECO:0000256" key="3">
    <source>
        <dbReference type="ARBA" id="ARBA00022449"/>
    </source>
</evidence>
<evidence type="ECO:0000256" key="8">
    <source>
        <dbReference type="ARBA" id="ARBA00038435"/>
    </source>
</evidence>
<dbReference type="InterPro" id="IPR004770">
    <property type="entry name" value="Na/H_antiport_NhaC"/>
</dbReference>
<evidence type="ECO:0000256" key="5">
    <source>
        <dbReference type="ARBA" id="ARBA00022692"/>
    </source>
</evidence>
<organism evidence="11 12">
    <name type="scientific">Pseudohongiella acticola</name>
    <dbReference type="NCBI Taxonomy" id="1524254"/>
    <lineage>
        <taxon>Bacteria</taxon>
        <taxon>Pseudomonadati</taxon>
        <taxon>Pseudomonadota</taxon>
        <taxon>Gammaproteobacteria</taxon>
        <taxon>Pseudomonadales</taxon>
        <taxon>Pseudohongiellaceae</taxon>
        <taxon>Pseudohongiella</taxon>
    </lineage>
</organism>
<feature type="transmembrane region" description="Helical" evidence="9">
    <location>
        <begin position="294"/>
        <end position="313"/>
    </location>
</feature>
<feature type="transmembrane region" description="Helical" evidence="9">
    <location>
        <begin position="142"/>
        <end position="168"/>
    </location>
</feature>
<dbReference type="Proteomes" id="UP000175669">
    <property type="component" value="Unassembled WGS sequence"/>
</dbReference>
<comment type="caution">
    <text evidence="11">The sequence shown here is derived from an EMBL/GenBank/DDBJ whole genome shotgun (WGS) entry which is preliminary data.</text>
</comment>
<keyword evidence="6 9" id="KW-1133">Transmembrane helix</keyword>
<dbReference type="STRING" id="1524254.PHACT_01065"/>
<keyword evidence="5 9" id="KW-0812">Transmembrane</keyword>
<feature type="transmembrane region" description="Helical" evidence="9">
    <location>
        <begin position="333"/>
        <end position="355"/>
    </location>
</feature>
<protein>
    <submittedName>
        <fullName evidence="11">Na+/H+ antiporter NhaC</fullName>
    </submittedName>
</protein>
<reference evidence="12" key="1">
    <citation type="submission" date="2016-07" db="EMBL/GenBank/DDBJ databases">
        <authorList>
            <person name="Florea S."/>
            <person name="Webb J.S."/>
            <person name="Jaromczyk J."/>
            <person name="Schardl C.L."/>
        </authorList>
    </citation>
    <scope>NUCLEOTIDE SEQUENCE [LARGE SCALE GENOMIC DNA]</scope>
    <source>
        <strain evidence="12">KCTC 42131</strain>
    </source>
</reference>
<dbReference type="Pfam" id="PF03553">
    <property type="entry name" value="Na_H_antiporter"/>
    <property type="match status" value="1"/>
</dbReference>
<evidence type="ECO:0000313" key="11">
    <source>
        <dbReference type="EMBL" id="OFE11905.1"/>
    </source>
</evidence>
<dbReference type="AlphaFoldDB" id="A0A1E8CHY6"/>
<dbReference type="GO" id="GO:0015297">
    <property type="term" value="F:antiporter activity"/>
    <property type="evidence" value="ECO:0007669"/>
    <property type="project" value="UniProtKB-KW"/>
</dbReference>
<evidence type="ECO:0000256" key="2">
    <source>
        <dbReference type="ARBA" id="ARBA00022448"/>
    </source>
</evidence>
<evidence type="ECO:0000313" key="12">
    <source>
        <dbReference type="Proteomes" id="UP000175669"/>
    </source>
</evidence>
<evidence type="ECO:0000259" key="10">
    <source>
        <dbReference type="Pfam" id="PF03553"/>
    </source>
</evidence>
<feature type="transmembrane region" description="Helical" evidence="9">
    <location>
        <begin position="80"/>
        <end position="103"/>
    </location>
</feature>
<accession>A0A1E8CHY6</accession>
<feature type="transmembrane region" description="Helical" evidence="9">
    <location>
        <begin position="196"/>
        <end position="219"/>
    </location>
</feature>
<dbReference type="EMBL" id="MASR01000001">
    <property type="protein sequence ID" value="OFE11905.1"/>
    <property type="molecule type" value="Genomic_DNA"/>
</dbReference>
<dbReference type="RefSeq" id="WP_070115530.1">
    <property type="nucleotide sequence ID" value="NZ_MASR01000001.1"/>
</dbReference>
<keyword evidence="12" id="KW-1185">Reference proteome</keyword>
<gene>
    <name evidence="11" type="ORF">PHACT_01065</name>
</gene>
<proteinExistence type="inferred from homology"/>
<feature type="transmembrane region" description="Helical" evidence="9">
    <location>
        <begin position="109"/>
        <end position="130"/>
    </location>
</feature>
<feature type="domain" description="Na+/H+ antiporter NhaC-like C-terminal" evidence="10">
    <location>
        <begin position="165"/>
        <end position="466"/>
    </location>
</feature>
<comment type="similarity">
    <text evidence="8">Belongs to the NhaC Na(+)/H(+) (TC 2.A.35) antiporter family.</text>
</comment>
<keyword evidence="2" id="KW-0813">Transport</keyword>
<feature type="transmembrane region" description="Helical" evidence="9">
    <location>
        <begin position="240"/>
        <end position="258"/>
    </location>
</feature>
<comment type="subcellular location">
    <subcellularLocation>
        <location evidence="1">Cell membrane</location>
        <topology evidence="1">Multi-pass membrane protein</topology>
    </subcellularLocation>
</comment>
<keyword evidence="4" id="KW-1003">Cell membrane</keyword>
<keyword evidence="7 9" id="KW-0472">Membrane</keyword>